<dbReference type="RefSeq" id="WP_088271915.1">
    <property type="nucleotide sequence ID" value="NZ_BMKI01000018.1"/>
</dbReference>
<feature type="DNA-binding region" description="OmpR/PhoB-type" evidence="4">
    <location>
        <begin position="121"/>
        <end position="226"/>
    </location>
</feature>
<dbReference type="Proteomes" id="UP000630615">
    <property type="component" value="Unassembled WGS sequence"/>
</dbReference>
<organism evidence="6 7">
    <name type="scientific">Enterococcus wangshanyuanii</name>
    <dbReference type="NCBI Taxonomy" id="2005703"/>
    <lineage>
        <taxon>Bacteria</taxon>
        <taxon>Bacillati</taxon>
        <taxon>Bacillota</taxon>
        <taxon>Bacilli</taxon>
        <taxon>Lactobacillales</taxon>
        <taxon>Enterococcaceae</taxon>
        <taxon>Enterococcus</taxon>
    </lineage>
</organism>
<dbReference type="InterPro" id="IPR016032">
    <property type="entry name" value="Sig_transdc_resp-reg_C-effctor"/>
</dbReference>
<keyword evidence="3" id="KW-0804">Transcription</keyword>
<dbReference type="EMBL" id="BMKI01000018">
    <property type="protein sequence ID" value="GGD04582.1"/>
    <property type="molecule type" value="Genomic_DNA"/>
</dbReference>
<dbReference type="InterPro" id="IPR001867">
    <property type="entry name" value="OmpR/PhoB-type_DNA-bd"/>
</dbReference>
<evidence type="ECO:0000256" key="4">
    <source>
        <dbReference type="PROSITE-ProRule" id="PRU01091"/>
    </source>
</evidence>
<accession>A0ABQ1PUR5</accession>
<evidence type="ECO:0000256" key="2">
    <source>
        <dbReference type="ARBA" id="ARBA00023125"/>
    </source>
</evidence>
<feature type="domain" description="OmpR/PhoB-type" evidence="5">
    <location>
        <begin position="121"/>
        <end position="226"/>
    </location>
</feature>
<name>A0ABQ1PUR5_9ENTE</name>
<gene>
    <name evidence="6" type="ORF">GCM10011573_37630</name>
</gene>
<dbReference type="SUPFAM" id="SSF46894">
    <property type="entry name" value="C-terminal effector domain of the bipartite response regulators"/>
    <property type="match status" value="1"/>
</dbReference>
<evidence type="ECO:0000256" key="3">
    <source>
        <dbReference type="ARBA" id="ARBA00023163"/>
    </source>
</evidence>
<dbReference type="Gene3D" id="1.10.10.10">
    <property type="entry name" value="Winged helix-like DNA-binding domain superfamily/Winged helix DNA-binding domain"/>
    <property type="match status" value="1"/>
</dbReference>
<keyword evidence="2 4" id="KW-0238">DNA-binding</keyword>
<protein>
    <recommendedName>
        <fullName evidence="5">OmpR/PhoB-type domain-containing protein</fullName>
    </recommendedName>
</protein>
<evidence type="ECO:0000256" key="1">
    <source>
        <dbReference type="ARBA" id="ARBA00023015"/>
    </source>
</evidence>
<dbReference type="Pfam" id="PF00486">
    <property type="entry name" value="Trans_reg_C"/>
    <property type="match status" value="1"/>
</dbReference>
<dbReference type="CDD" id="cd00383">
    <property type="entry name" value="trans_reg_C"/>
    <property type="match status" value="1"/>
</dbReference>
<keyword evidence="7" id="KW-1185">Reference proteome</keyword>
<evidence type="ECO:0000259" key="5">
    <source>
        <dbReference type="PROSITE" id="PS51755"/>
    </source>
</evidence>
<dbReference type="InterPro" id="IPR036388">
    <property type="entry name" value="WH-like_DNA-bd_sf"/>
</dbReference>
<comment type="caution">
    <text evidence="6">The sequence shown here is derived from an EMBL/GenBank/DDBJ whole genome shotgun (WGS) entry which is preliminary data.</text>
</comment>
<proteinExistence type="predicted"/>
<reference evidence="7" key="1">
    <citation type="journal article" date="2019" name="Int. J. Syst. Evol. Microbiol.">
        <title>The Global Catalogue of Microorganisms (GCM) 10K type strain sequencing project: providing services to taxonomists for standard genome sequencing and annotation.</title>
        <authorList>
            <consortium name="The Broad Institute Genomics Platform"/>
            <consortium name="The Broad Institute Genome Sequencing Center for Infectious Disease"/>
            <person name="Wu L."/>
            <person name="Ma J."/>
        </authorList>
    </citation>
    <scope>NUCLEOTIDE SEQUENCE [LARGE SCALE GENOMIC DNA]</scope>
    <source>
        <strain evidence="7">CGMCC 1.15942</strain>
    </source>
</reference>
<sequence length="226" mass="26933">MYKVGIFSSENSDQHLMEIMNKNGYESVIIQDEQRLKDLDVLLLERKKDKDFAQIIEYIVQKKKYNIPFIWIISSTLPEQERNLYLRLGVNGIINRTDSMKEVIFTLDNNMETKLLNDNKESTLNHDKVKNKKTKLLVKERTNSIQFEGEEEIFLTKKEFTLFWNLYKNPNKPISYKELKKLLWGDDKTEDIYRVANVLFLLRKKLPPQYQDMLRTIRGVGYMLVL</sequence>
<evidence type="ECO:0000313" key="7">
    <source>
        <dbReference type="Proteomes" id="UP000630615"/>
    </source>
</evidence>
<evidence type="ECO:0000313" key="6">
    <source>
        <dbReference type="EMBL" id="GGD04582.1"/>
    </source>
</evidence>
<dbReference type="PROSITE" id="PS51755">
    <property type="entry name" value="OMPR_PHOB"/>
    <property type="match status" value="1"/>
</dbReference>
<dbReference type="SMART" id="SM00862">
    <property type="entry name" value="Trans_reg_C"/>
    <property type="match status" value="1"/>
</dbReference>
<keyword evidence="1" id="KW-0805">Transcription regulation</keyword>